<name>A0A8H6FS11_9LECA</name>
<accession>A0A8H6FS11</accession>
<organism evidence="2 3">
    <name type="scientific">Letharia columbiana</name>
    <dbReference type="NCBI Taxonomy" id="112416"/>
    <lineage>
        <taxon>Eukaryota</taxon>
        <taxon>Fungi</taxon>
        <taxon>Dikarya</taxon>
        <taxon>Ascomycota</taxon>
        <taxon>Pezizomycotina</taxon>
        <taxon>Lecanoromycetes</taxon>
        <taxon>OSLEUM clade</taxon>
        <taxon>Lecanoromycetidae</taxon>
        <taxon>Lecanorales</taxon>
        <taxon>Lecanorineae</taxon>
        <taxon>Parmeliaceae</taxon>
        <taxon>Letharia</taxon>
    </lineage>
</organism>
<keyword evidence="1" id="KW-0732">Signal</keyword>
<gene>
    <name evidence="2" type="ORF">HO173_008195</name>
</gene>
<dbReference type="GeneID" id="59289851"/>
<keyword evidence="3" id="KW-1185">Reference proteome</keyword>
<feature type="signal peptide" evidence="1">
    <location>
        <begin position="1"/>
        <end position="22"/>
    </location>
</feature>
<evidence type="ECO:0000313" key="2">
    <source>
        <dbReference type="EMBL" id="KAF6233638.1"/>
    </source>
</evidence>
<protein>
    <submittedName>
        <fullName evidence="2">Uncharacterized protein</fullName>
    </submittedName>
</protein>
<dbReference type="RefSeq" id="XP_037163055.1">
    <property type="nucleotide sequence ID" value="XM_037310095.1"/>
</dbReference>
<evidence type="ECO:0000256" key="1">
    <source>
        <dbReference type="SAM" id="SignalP"/>
    </source>
</evidence>
<dbReference type="OrthoDB" id="10446330at2759"/>
<dbReference type="Proteomes" id="UP000578531">
    <property type="component" value="Unassembled WGS sequence"/>
</dbReference>
<reference evidence="2 3" key="1">
    <citation type="journal article" date="2020" name="Genomics">
        <title>Complete, high-quality genomes from long-read metagenomic sequencing of two wolf lichen thalli reveals enigmatic genome architecture.</title>
        <authorList>
            <person name="McKenzie S.K."/>
            <person name="Walston R.F."/>
            <person name="Allen J.L."/>
        </authorList>
    </citation>
    <scope>NUCLEOTIDE SEQUENCE [LARGE SCALE GENOMIC DNA]</scope>
    <source>
        <strain evidence="2">WasteWater2</strain>
    </source>
</reference>
<comment type="caution">
    <text evidence="2">The sequence shown here is derived from an EMBL/GenBank/DDBJ whole genome shotgun (WGS) entry which is preliminary data.</text>
</comment>
<proteinExistence type="predicted"/>
<dbReference type="EMBL" id="JACCJC010000035">
    <property type="protein sequence ID" value="KAF6233638.1"/>
    <property type="molecule type" value="Genomic_DNA"/>
</dbReference>
<feature type="chain" id="PRO_5034970497" evidence="1">
    <location>
        <begin position="23"/>
        <end position="95"/>
    </location>
</feature>
<evidence type="ECO:0000313" key="3">
    <source>
        <dbReference type="Proteomes" id="UP000578531"/>
    </source>
</evidence>
<dbReference type="AlphaFoldDB" id="A0A8H6FS11"/>
<sequence length="95" mass="10342">MQLPLQAVFAVLFLFAPRLALTERAPDMANGNAVDRGCTNQTCPIINARFQSAKDEIAQLDDKTTTPAFLSGYCDGMDMSMGLLGMSDQVNLLNR</sequence>